<dbReference type="Pfam" id="PF00404">
    <property type="entry name" value="Dockerin_1"/>
    <property type="match status" value="1"/>
</dbReference>
<dbReference type="InterPro" id="IPR036439">
    <property type="entry name" value="Dockerin_dom_sf"/>
</dbReference>
<protein>
    <submittedName>
        <fullName evidence="3">Dockerin type I repeat-containing protein</fullName>
    </submittedName>
</protein>
<feature type="domain" description="Dockerin" evidence="2">
    <location>
        <begin position="1873"/>
        <end position="1934"/>
    </location>
</feature>
<feature type="signal peptide" evidence="1">
    <location>
        <begin position="1"/>
        <end position="31"/>
    </location>
</feature>
<proteinExistence type="predicted"/>
<evidence type="ECO:0000256" key="1">
    <source>
        <dbReference type="SAM" id="SignalP"/>
    </source>
</evidence>
<evidence type="ECO:0000259" key="2">
    <source>
        <dbReference type="PROSITE" id="PS51766"/>
    </source>
</evidence>
<dbReference type="PROSITE" id="PS51766">
    <property type="entry name" value="DOCKERIN"/>
    <property type="match status" value="1"/>
</dbReference>
<reference evidence="3" key="2">
    <citation type="journal article" date="2021" name="PeerJ">
        <title>Extensive microbial diversity within the chicken gut microbiome revealed by metagenomics and culture.</title>
        <authorList>
            <person name="Gilroy R."/>
            <person name="Ravi A."/>
            <person name="Getino M."/>
            <person name="Pursley I."/>
            <person name="Horton D.L."/>
            <person name="Alikhan N.F."/>
            <person name="Baker D."/>
            <person name="Gharbi K."/>
            <person name="Hall N."/>
            <person name="Watson M."/>
            <person name="Adriaenssens E.M."/>
            <person name="Foster-Nyarko E."/>
            <person name="Jarju S."/>
            <person name="Secka A."/>
            <person name="Antonio M."/>
            <person name="Oren A."/>
            <person name="Chaudhuri R.R."/>
            <person name="La Ragione R."/>
            <person name="Hildebrand F."/>
            <person name="Pallen M.J."/>
        </authorList>
    </citation>
    <scope>NUCLEOTIDE SEQUENCE</scope>
    <source>
        <strain evidence="3">USAMLcec3-3695</strain>
    </source>
</reference>
<dbReference type="InterPro" id="IPR016134">
    <property type="entry name" value="Dockerin_dom"/>
</dbReference>
<accession>A0A9D1SET6</accession>
<sequence>MKNKPLKRLTATLTAVSVVIAGGLVPITAGAATTTNTLDLGTAASEGPTEGTYIKVGSKSGSYYPVSARIPGRSPKAYKTYDISQYTDGATKVEVSFDVKIDPTGRVMFSVADADLVDTGAFSTTSNMGLPVNNGVWSAVGKYDDDGAIVLDGTGEANISSIHNTDATVTIDIDLQTRTQNIKVTSGGNTVTERKDSLPIDAAADSVDTFMITAGTTTGPKKESFEQNPVMLSDVTVKAEFTSESGTSTTLTNNIDFGFGDWSYSGGLSGMTANKDAAVHYSNIPMQDELGYGPKSINIPVKSLPGDNSVVYLYSGQEVSSYIKNNVLDHDQVTVGNKDVSSFGAEYITDTERGLGITEGSGYLAKLTFSTKDKKKYVTVETADGNQGDFEIAADGVIEVPIDTTKAAEMFDGTLLMWVKGADKVEPGSYGELSLVYKTKESVEYTVDADVQNAAGTRYYLGRLNGTDLNKVNVTAAAAGDATTVDIYAVDTKVADFGSGTNFDASAKIGTAAIAEGATTGTASISKAPGDDKYIYAVASAADKETPVTISDVSFGYKSKEDDHGDNVRAQYLLQNTVIDTTKVLKTVVVEDKEELVFDEDYYNAISAVNDELTGLNAETIINDKCRAEYFDLTESLKGWNVVKSIEDKLDSVYDAVNDAPEDEKYTKANDSRDAIESVQDEYEALTSTTAQKFVGAVNYSKLSMLNDILVNHDNETIKKYNDAIALVWDTANDTSKITQDNYLVYSSQIEDVNELAGLYDSLPQSVKDQMNPYDGDKLASIYETIKNDVDGTFIPKTAADFVTMFNEAKAVYTAADATYDDKYAAVFAEGISSLYESVNASEYKDEVKAEADKTDNSYTTYETWRSAFDKYALVEDFIAASDALKAEIDKTGISADSYENIADLYYTAMDKYQAAEAVTGSDFDSIASEELKANYEAAIEYIGLAEELMSETAEAITAAARDAIDKIEDLEAGNNIEWVSAVKIARYRYDALKTNAKKYVDNADMNADNKAYGEILAGYEETMAGYEEENINAMQAIYDDKAQDCLDYAASLTYNSAADIDDYTNDFYNAAKAYDDVNKKINGTVSLNKDGEPVVNDGAKSDIFTNIENTYNVLLNYKKAIDDFASKGLAYANAIQAEIDFIYSGQGATYETINEYTEDAIRETLDSLYPDTIDYYDTSLVEYDGDKVSADNNSEAAKNTKNVRDAATEAKKAYDNAKAEFEKQYTNATGKTNGFDPEAEYEEPWVNNTVEAAYTKLDTLIESKLKAEFDEDMAIEAAKEEVEAAAQAEVDRLTGLIEELYNKLSTTPYTDEASIDADREAYDSLVNAVNTAKQNMNFIYQDDVETINYFTQLYPSSSDSMLAFVDSSLDQWKSAWSIIESANALDISLAYNETENLWYVNDASEFSTLKAQYDESIDVIQENVNSVISGFFTDKATQITYMQDTADNYANAVNAIPNITSTTLYKDYAAKIDAVNAYVDGLNETIASEDADEAEKTAAQAKLDIIASSFGNETTKLAAINTTCDIIKPAYDFDTKVLEAKAINDSDPVDTEALKKALDEAAGIYDDITANHADSVKYVQQYVLYTHLMQSYPASGYDTFIADVSDLAEVDYTTNAEAMTAFINAYNALAESYNGFTAEQQNAVSSSKEMLDSKKARYDSVAAAQAEAAVINTENLAIYNQYNGAVTVENYDAAKAAYDGAKAKMDALDAKYPNLGTEQSPMLASTAVETKLEQLASDLEKLGPVVETVGLINAIGTVTENSGAAIIAARDSYDALTSEQQLMVSNYAVLVEAEKAYAAFDSVQEAIEAANAVNALIDAVPAADEITAENVEDAKTKAEAAREAFNALNDTAKLYVTDEDKLTAAEEKIAELTRPSQDVDGDGVVNTIDFNMVLQMILGRGDGYTDAQTAACDVNGDGSVNVFDLIEIVANWD</sequence>
<gene>
    <name evidence="3" type="ORF">IAA61_04240</name>
</gene>
<dbReference type="InterPro" id="IPR018247">
    <property type="entry name" value="EF_Hand_1_Ca_BS"/>
</dbReference>
<keyword evidence="1" id="KW-0732">Signal</keyword>
<evidence type="ECO:0000313" key="4">
    <source>
        <dbReference type="Proteomes" id="UP000824109"/>
    </source>
</evidence>
<dbReference type="GO" id="GO:0000272">
    <property type="term" value="P:polysaccharide catabolic process"/>
    <property type="evidence" value="ECO:0007669"/>
    <property type="project" value="InterPro"/>
</dbReference>
<dbReference type="GO" id="GO:0004553">
    <property type="term" value="F:hydrolase activity, hydrolyzing O-glycosyl compounds"/>
    <property type="evidence" value="ECO:0007669"/>
    <property type="project" value="InterPro"/>
</dbReference>
<organism evidence="3 4">
    <name type="scientific">Candidatus Ornithomonoglobus merdipullorum</name>
    <dbReference type="NCBI Taxonomy" id="2840895"/>
    <lineage>
        <taxon>Bacteria</taxon>
        <taxon>Bacillati</taxon>
        <taxon>Bacillota</taxon>
        <taxon>Clostridia</taxon>
        <taxon>Candidatus Ornithomonoglobus</taxon>
    </lineage>
</organism>
<dbReference type="PROSITE" id="PS00018">
    <property type="entry name" value="EF_HAND_1"/>
    <property type="match status" value="2"/>
</dbReference>
<dbReference type="CDD" id="cd14256">
    <property type="entry name" value="Dockerin_I"/>
    <property type="match status" value="1"/>
</dbReference>
<evidence type="ECO:0000313" key="3">
    <source>
        <dbReference type="EMBL" id="HIU57008.1"/>
    </source>
</evidence>
<name>A0A9D1SET6_9FIRM</name>
<dbReference type="EMBL" id="DVNB01000046">
    <property type="protein sequence ID" value="HIU57008.1"/>
    <property type="molecule type" value="Genomic_DNA"/>
</dbReference>
<comment type="caution">
    <text evidence="3">The sequence shown here is derived from an EMBL/GenBank/DDBJ whole genome shotgun (WGS) entry which is preliminary data.</text>
</comment>
<reference evidence="3" key="1">
    <citation type="submission" date="2020-10" db="EMBL/GenBank/DDBJ databases">
        <authorList>
            <person name="Gilroy R."/>
        </authorList>
    </citation>
    <scope>NUCLEOTIDE SEQUENCE</scope>
    <source>
        <strain evidence="3">USAMLcec3-3695</strain>
    </source>
</reference>
<dbReference type="SUPFAM" id="SSF63446">
    <property type="entry name" value="Type I dockerin domain"/>
    <property type="match status" value="1"/>
</dbReference>
<dbReference type="Gene3D" id="1.10.1330.10">
    <property type="entry name" value="Dockerin domain"/>
    <property type="match status" value="1"/>
</dbReference>
<feature type="chain" id="PRO_5039511856" evidence="1">
    <location>
        <begin position="32"/>
        <end position="1934"/>
    </location>
</feature>
<dbReference type="Proteomes" id="UP000824109">
    <property type="component" value="Unassembled WGS sequence"/>
</dbReference>
<dbReference type="InterPro" id="IPR002105">
    <property type="entry name" value="Dockerin_1_rpt"/>
</dbReference>